<feature type="region of interest" description="Disordered" evidence="5">
    <location>
        <begin position="437"/>
        <end position="512"/>
    </location>
</feature>
<dbReference type="Pfam" id="PF14559">
    <property type="entry name" value="TPR_19"/>
    <property type="match status" value="1"/>
</dbReference>
<feature type="repeat" description="TPR" evidence="3">
    <location>
        <begin position="355"/>
        <end position="388"/>
    </location>
</feature>
<keyword evidence="6" id="KW-0812">Transmembrane</keyword>
<dbReference type="InterPro" id="IPR011990">
    <property type="entry name" value="TPR-like_helical_dom_sf"/>
</dbReference>
<feature type="repeat" description="TPR" evidence="3">
    <location>
        <begin position="135"/>
        <end position="168"/>
    </location>
</feature>
<evidence type="ECO:0000256" key="2">
    <source>
        <dbReference type="ARBA" id="ARBA00022803"/>
    </source>
</evidence>
<dbReference type="EMBL" id="CACRUA010000035">
    <property type="protein sequence ID" value="VYU64078.1"/>
    <property type="molecule type" value="Genomic_DNA"/>
</dbReference>
<dbReference type="SMART" id="SM00028">
    <property type="entry name" value="TPR"/>
    <property type="match status" value="6"/>
</dbReference>
<dbReference type="PANTHER" id="PTHR44858:SF1">
    <property type="entry name" value="UDP-N-ACETYLGLUCOSAMINE--PEPTIDE N-ACETYLGLUCOSAMINYLTRANSFERASE SPINDLY-RELATED"/>
    <property type="match status" value="1"/>
</dbReference>
<protein>
    <submittedName>
        <fullName evidence="7">Photosystem I assembly protein Ycf3</fullName>
    </submittedName>
</protein>
<accession>A0A6N3GHE7</accession>
<feature type="coiled-coil region" evidence="4">
    <location>
        <begin position="248"/>
        <end position="303"/>
    </location>
</feature>
<sequence length="512" mass="56656">MDQMKRIRLVSNSFYNTGLELARIRDLTGAVQYLQKCLNLNKYHIEARNLLGLIYYEMGEISEALVQWVISMNFQENDNRADHYLEQIQRKPERLEVVSQNVKKYNLALQQAQSGSDDLAVLQLTRVVEANPKFIKAHLLLALLYISHEDYTKAGKSLYKVLKIDKNNPKASWYMSIVKARTGKAEIERRKIKNAFSHRQMQDDDVIIPPSYKENTGWQSVLNIGAGLLLGAAVIFFLVMPAATKKLNNEHNQEILQYNEQLNQKNEEISSLNNSIETYKSDKDSAEEQLNNFLNSNESVVNQYSILVKILQAYRNNNLTEAVSLYAGFNPALFTDEKDLAIANAVKQDIETNGYQTLEDLAYTMWSAGRLSEALSYYQTCLSIRPDNPKVIFNMAMINRSQGQTDTAVQLFTQVVTQFADSEYADRARSQLAELAPQSEAAGAPGQSMGNQNPSGTEPSQADSGNSGAAGTGTAGTGTAGADTGETQPAADETQAPAGESSAPEESSAAGE</sequence>
<feature type="transmembrane region" description="Helical" evidence="6">
    <location>
        <begin position="221"/>
        <end position="243"/>
    </location>
</feature>
<evidence type="ECO:0000256" key="4">
    <source>
        <dbReference type="SAM" id="Coils"/>
    </source>
</evidence>
<evidence type="ECO:0000256" key="5">
    <source>
        <dbReference type="SAM" id="MobiDB-lite"/>
    </source>
</evidence>
<name>A0A6N3GHE7_CLOSY</name>
<dbReference type="PANTHER" id="PTHR44858">
    <property type="entry name" value="TETRATRICOPEPTIDE REPEAT PROTEIN 6"/>
    <property type="match status" value="1"/>
</dbReference>
<evidence type="ECO:0000256" key="6">
    <source>
        <dbReference type="SAM" id="Phobius"/>
    </source>
</evidence>
<reference evidence="7" key="1">
    <citation type="submission" date="2019-11" db="EMBL/GenBank/DDBJ databases">
        <authorList>
            <person name="Feng L."/>
        </authorList>
    </citation>
    <scope>NUCLEOTIDE SEQUENCE</scope>
    <source>
        <strain evidence="7">CsymbiosumLFYP84</strain>
    </source>
</reference>
<feature type="compositionally biased region" description="Gly residues" evidence="5">
    <location>
        <begin position="468"/>
        <end position="479"/>
    </location>
</feature>
<evidence type="ECO:0000256" key="3">
    <source>
        <dbReference type="PROSITE-ProRule" id="PRU00339"/>
    </source>
</evidence>
<gene>
    <name evidence="7" type="ORF">CSLFYP84_03088</name>
</gene>
<evidence type="ECO:0000313" key="7">
    <source>
        <dbReference type="EMBL" id="VYU64078.1"/>
    </source>
</evidence>
<organism evidence="7">
    <name type="scientific">Clostridium symbiosum</name>
    <name type="common">Bacteroides symbiosus</name>
    <dbReference type="NCBI Taxonomy" id="1512"/>
    <lineage>
        <taxon>Bacteria</taxon>
        <taxon>Bacillati</taxon>
        <taxon>Bacillota</taxon>
        <taxon>Clostridia</taxon>
        <taxon>Lachnospirales</taxon>
        <taxon>Lachnospiraceae</taxon>
        <taxon>Otoolea</taxon>
    </lineage>
</organism>
<feature type="compositionally biased region" description="Polar residues" evidence="5">
    <location>
        <begin position="448"/>
        <end position="467"/>
    </location>
</feature>
<keyword evidence="2 3" id="KW-0802">TPR repeat</keyword>
<keyword evidence="4" id="KW-0175">Coiled coil</keyword>
<keyword evidence="1" id="KW-0677">Repeat</keyword>
<dbReference type="AlphaFoldDB" id="A0A6N3GHE7"/>
<dbReference type="Gene3D" id="1.25.40.10">
    <property type="entry name" value="Tetratricopeptide repeat domain"/>
    <property type="match status" value="3"/>
</dbReference>
<evidence type="ECO:0000256" key="1">
    <source>
        <dbReference type="ARBA" id="ARBA00022737"/>
    </source>
</evidence>
<dbReference type="RefSeq" id="WP_003504304.1">
    <property type="nucleotide sequence ID" value="NZ_CACRUA010000035.1"/>
</dbReference>
<keyword evidence="6" id="KW-1133">Transmembrane helix</keyword>
<keyword evidence="6" id="KW-0472">Membrane</keyword>
<dbReference type="SUPFAM" id="SSF48452">
    <property type="entry name" value="TPR-like"/>
    <property type="match status" value="2"/>
</dbReference>
<proteinExistence type="predicted"/>
<dbReference type="Pfam" id="PF13181">
    <property type="entry name" value="TPR_8"/>
    <property type="match status" value="1"/>
</dbReference>
<dbReference type="PROSITE" id="PS50005">
    <property type="entry name" value="TPR"/>
    <property type="match status" value="2"/>
</dbReference>
<dbReference type="InterPro" id="IPR050498">
    <property type="entry name" value="Ycf3"/>
</dbReference>
<feature type="compositionally biased region" description="Low complexity" evidence="5">
    <location>
        <begin position="496"/>
        <end position="512"/>
    </location>
</feature>
<dbReference type="InterPro" id="IPR019734">
    <property type="entry name" value="TPR_rpt"/>
</dbReference>